<dbReference type="Proteomes" id="UP001652442">
    <property type="component" value="Unassembled WGS sequence"/>
</dbReference>
<dbReference type="InterPro" id="IPR036388">
    <property type="entry name" value="WH-like_DNA-bd_sf"/>
</dbReference>
<dbReference type="RefSeq" id="WP_158426052.1">
    <property type="nucleotide sequence ID" value="NZ_JAOQJQ010000007.1"/>
</dbReference>
<keyword evidence="7" id="KW-1185">Reference proteome</keyword>
<keyword evidence="4" id="KW-0804">Transcription</keyword>
<protein>
    <submittedName>
        <fullName evidence="6">LysR family transcriptional regulator</fullName>
    </submittedName>
</protein>
<evidence type="ECO:0000256" key="2">
    <source>
        <dbReference type="ARBA" id="ARBA00023015"/>
    </source>
</evidence>
<dbReference type="Gene3D" id="3.40.190.10">
    <property type="entry name" value="Periplasmic binding protein-like II"/>
    <property type="match status" value="2"/>
</dbReference>
<dbReference type="Pfam" id="PF00126">
    <property type="entry name" value="HTH_1"/>
    <property type="match status" value="1"/>
</dbReference>
<evidence type="ECO:0000259" key="5">
    <source>
        <dbReference type="PROSITE" id="PS50931"/>
    </source>
</evidence>
<evidence type="ECO:0000256" key="4">
    <source>
        <dbReference type="ARBA" id="ARBA00023163"/>
    </source>
</evidence>
<proteinExistence type="inferred from homology"/>
<dbReference type="SUPFAM" id="SSF46785">
    <property type="entry name" value="Winged helix' DNA-binding domain"/>
    <property type="match status" value="1"/>
</dbReference>
<name>A0ABT2TNR4_9FIRM</name>
<dbReference type="PANTHER" id="PTHR30346:SF0">
    <property type="entry name" value="HCA OPERON TRANSCRIPTIONAL ACTIVATOR HCAR"/>
    <property type="match status" value="1"/>
</dbReference>
<dbReference type="CDD" id="cd08414">
    <property type="entry name" value="PBP2_LTTR_aromatics_like"/>
    <property type="match status" value="1"/>
</dbReference>
<dbReference type="InterPro" id="IPR036390">
    <property type="entry name" value="WH_DNA-bd_sf"/>
</dbReference>
<keyword evidence="2" id="KW-0805">Transcription regulation</keyword>
<evidence type="ECO:0000313" key="6">
    <source>
        <dbReference type="EMBL" id="MCU6763406.1"/>
    </source>
</evidence>
<gene>
    <name evidence="6" type="ORF">OCV88_13915</name>
</gene>
<feature type="domain" description="HTH lysR-type" evidence="5">
    <location>
        <begin position="1"/>
        <end position="58"/>
    </location>
</feature>
<dbReference type="InterPro" id="IPR000847">
    <property type="entry name" value="LysR_HTH_N"/>
</dbReference>
<dbReference type="PRINTS" id="PR00039">
    <property type="entry name" value="HTHLYSR"/>
</dbReference>
<keyword evidence="3" id="KW-0238">DNA-binding</keyword>
<evidence type="ECO:0000313" key="7">
    <source>
        <dbReference type="Proteomes" id="UP001652442"/>
    </source>
</evidence>
<comment type="similarity">
    <text evidence="1">Belongs to the LysR transcriptional regulatory family.</text>
</comment>
<dbReference type="PANTHER" id="PTHR30346">
    <property type="entry name" value="TRANSCRIPTIONAL DUAL REGULATOR HCAR-RELATED"/>
    <property type="match status" value="1"/>
</dbReference>
<evidence type="ECO:0000256" key="1">
    <source>
        <dbReference type="ARBA" id="ARBA00009437"/>
    </source>
</evidence>
<accession>A0ABT2TNR4</accession>
<evidence type="ECO:0000256" key="3">
    <source>
        <dbReference type="ARBA" id="ARBA00023125"/>
    </source>
</evidence>
<dbReference type="PROSITE" id="PS50931">
    <property type="entry name" value="HTH_LYSR"/>
    <property type="match status" value="1"/>
</dbReference>
<dbReference type="EMBL" id="JAOQJQ010000007">
    <property type="protein sequence ID" value="MCU6763406.1"/>
    <property type="molecule type" value="Genomic_DNA"/>
</dbReference>
<comment type="caution">
    <text evidence="6">The sequence shown here is derived from an EMBL/GenBank/DDBJ whole genome shotgun (WGS) entry which is preliminary data.</text>
</comment>
<dbReference type="SUPFAM" id="SSF53850">
    <property type="entry name" value="Periplasmic binding protein-like II"/>
    <property type="match status" value="1"/>
</dbReference>
<sequence>MDINRLNEFIVLATHLNYSKAANQLYLTQPALSRHIHDLENTLDAQLFIRDTHNVYLTPIGELFFQEAKEIVNRYQHALDLVKEASSNTTGQLTIGFLGAAVQPFLSHFVTTFAATHPQIKLTFQCNDIDTLTKNLNEDAIDIAFVTHVDRSFFSGLESETILTDRLMAVVNPAHPLAQKTSLSLQDLSGIPIIAFSQQTNPLAHDFHKQLFKKANAHYNIARETPNMETAFFFASINEGIFIIPSHLKFMAAGLCVLPLEDESCSIALNLVWKKHSPNPSIPIFKKEFNTFIQSDEYSQNT</sequence>
<dbReference type="Pfam" id="PF03466">
    <property type="entry name" value="LysR_substrate"/>
    <property type="match status" value="1"/>
</dbReference>
<dbReference type="InterPro" id="IPR005119">
    <property type="entry name" value="LysR_subst-bd"/>
</dbReference>
<organism evidence="6 7">
    <name type="scientific">Brotonthovivens ammoniilytica</name>
    <dbReference type="NCBI Taxonomy" id="2981725"/>
    <lineage>
        <taxon>Bacteria</taxon>
        <taxon>Bacillati</taxon>
        <taxon>Bacillota</taxon>
        <taxon>Clostridia</taxon>
        <taxon>Lachnospirales</taxon>
        <taxon>Lachnospiraceae</taxon>
        <taxon>Brotonthovivens</taxon>
    </lineage>
</organism>
<dbReference type="Gene3D" id="1.10.10.10">
    <property type="entry name" value="Winged helix-like DNA-binding domain superfamily/Winged helix DNA-binding domain"/>
    <property type="match status" value="1"/>
</dbReference>
<reference evidence="6 7" key="1">
    <citation type="journal article" date="2021" name="ISME Commun">
        <title>Automated analysis of genomic sequences facilitates high-throughput and comprehensive description of bacteria.</title>
        <authorList>
            <person name="Hitch T.C.A."/>
        </authorList>
    </citation>
    <scope>NUCLEOTIDE SEQUENCE [LARGE SCALE GENOMIC DNA]</scope>
    <source>
        <strain evidence="6 7">Sanger_109</strain>
    </source>
</reference>